<dbReference type="PANTHER" id="PTHR34047">
    <property type="entry name" value="NUCLEAR INTRON MATURASE 1, MITOCHONDRIAL-RELATED"/>
    <property type="match status" value="1"/>
</dbReference>
<sequence length="403" mass="47341">MGTRVKCGRAGLKIGPPFVKLYMYEEIYDFKNLLSAYQAARKCKRYKRNVVGYGFFLESNLFKLQRELVSESYTPSPYACFTVYDPKTRKVAAPAFRDRVLQHSLVSQIEPLFERTFIYDSYACRKNKGTHLGLKRIKKFLQAVRSKYGKNKPFYCLRMDIEKYFASISWDVLLSITSKIITCPKTNTLIQKLVTTHKCLDTYNRIIPLPQDVIKQETRQGVPIGNLTSQLFANIYLNELDHFAKEKLRLKWYARYMDDFLVIHPDKTYLKQVRKDLEIFLDDKLHLHLHPKKVIIQNVKSGIPFVGYLIFYDHVLIRGKTLLRTRRQLKAKKAIYTKRGEDRKLLAIYSSIRGHLKHANTYNLEKNLFKNDQPPESRKKSVYGQLKLFTFMAVILMITCISW</sequence>
<comment type="caution">
    <text evidence="2">The sequence shown here is derived from an EMBL/GenBank/DDBJ whole genome shotgun (WGS) entry which is preliminary data.</text>
</comment>
<dbReference type="PATRIC" id="fig|1619116.3.peg.193"/>
<proteinExistence type="predicted"/>
<organism evidence="2 3">
    <name type="scientific">candidate division WWE3 bacterium GW2011_GWB1_44_4</name>
    <dbReference type="NCBI Taxonomy" id="1619116"/>
    <lineage>
        <taxon>Bacteria</taxon>
        <taxon>Katanobacteria</taxon>
    </lineage>
</organism>
<name>A0A0G1JEJ2_UNCKA</name>
<dbReference type="EMBL" id="LCJD01000013">
    <property type="protein sequence ID" value="KKT69763.1"/>
    <property type="molecule type" value="Genomic_DNA"/>
</dbReference>
<dbReference type="InterPro" id="IPR051083">
    <property type="entry name" value="GrpII_Intron_Splice-Mob/Def"/>
</dbReference>
<dbReference type="AlphaFoldDB" id="A0A0G1JEJ2"/>
<reference evidence="2 3" key="1">
    <citation type="journal article" date="2015" name="Nature">
        <title>rRNA introns, odd ribosomes, and small enigmatic genomes across a large radiation of phyla.</title>
        <authorList>
            <person name="Brown C.T."/>
            <person name="Hug L.A."/>
            <person name="Thomas B.C."/>
            <person name="Sharon I."/>
            <person name="Castelle C.J."/>
            <person name="Singh A."/>
            <person name="Wilkins M.J."/>
            <person name="Williams K.H."/>
            <person name="Banfield J.F."/>
        </authorList>
    </citation>
    <scope>NUCLEOTIDE SEQUENCE [LARGE SCALE GENOMIC DNA]</scope>
</reference>
<dbReference type="GO" id="GO:0003964">
    <property type="term" value="F:RNA-directed DNA polymerase activity"/>
    <property type="evidence" value="ECO:0007669"/>
    <property type="project" value="UniProtKB-KW"/>
</dbReference>
<dbReference type="CDD" id="cd01651">
    <property type="entry name" value="RT_G2_intron"/>
    <property type="match status" value="1"/>
</dbReference>
<dbReference type="PANTHER" id="PTHR34047:SF8">
    <property type="entry name" value="PROTEIN YKFC"/>
    <property type="match status" value="1"/>
</dbReference>
<dbReference type="Proteomes" id="UP000034783">
    <property type="component" value="Unassembled WGS sequence"/>
</dbReference>
<dbReference type="Pfam" id="PF00078">
    <property type="entry name" value="RVT_1"/>
    <property type="match status" value="1"/>
</dbReference>
<evidence type="ECO:0000259" key="1">
    <source>
        <dbReference type="PROSITE" id="PS50878"/>
    </source>
</evidence>
<evidence type="ECO:0000313" key="3">
    <source>
        <dbReference type="Proteomes" id="UP000034783"/>
    </source>
</evidence>
<dbReference type="InterPro" id="IPR043502">
    <property type="entry name" value="DNA/RNA_pol_sf"/>
</dbReference>
<keyword evidence="2" id="KW-0695">RNA-directed DNA polymerase</keyword>
<keyword evidence="2" id="KW-0808">Transferase</keyword>
<dbReference type="InterPro" id="IPR000477">
    <property type="entry name" value="RT_dom"/>
</dbReference>
<dbReference type="SUPFAM" id="SSF56672">
    <property type="entry name" value="DNA/RNA polymerases"/>
    <property type="match status" value="1"/>
</dbReference>
<feature type="domain" description="Reverse transcriptase" evidence="1">
    <location>
        <begin position="1"/>
        <end position="310"/>
    </location>
</feature>
<dbReference type="PROSITE" id="PS50878">
    <property type="entry name" value="RT_POL"/>
    <property type="match status" value="1"/>
</dbReference>
<gene>
    <name evidence="2" type="ORF">UW65_C0013G0013</name>
</gene>
<accession>A0A0G1JEJ2</accession>
<keyword evidence="2" id="KW-0548">Nucleotidyltransferase</keyword>
<evidence type="ECO:0000313" key="2">
    <source>
        <dbReference type="EMBL" id="KKT69763.1"/>
    </source>
</evidence>
<protein>
    <submittedName>
        <fullName evidence="2">RNA-directed DNA polymerase (Reverse transcriptase)</fullName>
    </submittedName>
</protein>